<organism evidence="1 2">
    <name type="scientific">Phocaeicola sartorii</name>
    <dbReference type="NCBI Taxonomy" id="671267"/>
    <lineage>
        <taxon>Bacteria</taxon>
        <taxon>Pseudomonadati</taxon>
        <taxon>Bacteroidota</taxon>
        <taxon>Bacteroidia</taxon>
        <taxon>Bacteroidales</taxon>
        <taxon>Bacteroidaceae</taxon>
        <taxon>Phocaeicola</taxon>
    </lineage>
</organism>
<gene>
    <name evidence="1" type="ORF">C802_00649</name>
</gene>
<dbReference type="EMBL" id="ASSP01000006">
    <property type="protein sequence ID" value="EOS14643.1"/>
    <property type="molecule type" value="Genomic_DNA"/>
</dbReference>
<dbReference type="HOGENOM" id="CLU_156372_0_0_10"/>
<reference evidence="1 2" key="1">
    <citation type="submission" date="2013-04" db="EMBL/GenBank/DDBJ databases">
        <title>The Genome Sequence of Bacteroides massiliensis dnLKV3.</title>
        <authorList>
            <consortium name="The Broad Institute Genomics Platform"/>
            <consortium name="The Broad Institute Genome Sequencing Center for Infectious Disease"/>
            <person name="Earl A."/>
            <person name="Xavier R."/>
            <person name="Kuhn K."/>
            <person name="Stappenbeck T."/>
            <person name="Walker B."/>
            <person name="Young S."/>
            <person name="Zeng Q."/>
            <person name="Gargeya S."/>
            <person name="Fitzgerald M."/>
            <person name="Haas B."/>
            <person name="Abouelleil A."/>
            <person name="Allen A.W."/>
            <person name="Alvarado L."/>
            <person name="Arachchi H.M."/>
            <person name="Berlin A.M."/>
            <person name="Chapman S.B."/>
            <person name="Gainer-Dewar J."/>
            <person name="Goldberg J."/>
            <person name="Griggs A."/>
            <person name="Gujja S."/>
            <person name="Hansen M."/>
            <person name="Howarth C."/>
            <person name="Imamovic A."/>
            <person name="Ireland A."/>
            <person name="Larimer J."/>
            <person name="McCowan C."/>
            <person name="Murphy C."/>
            <person name="Pearson M."/>
            <person name="Poon T.W."/>
            <person name="Priest M."/>
            <person name="Roberts A."/>
            <person name="Saif S."/>
            <person name="Shea T."/>
            <person name="Sisk P."/>
            <person name="Sykes S."/>
            <person name="Wortman J."/>
            <person name="Nusbaum C."/>
            <person name="Birren B."/>
        </authorList>
    </citation>
    <scope>NUCLEOTIDE SEQUENCE [LARGE SCALE GENOMIC DNA]</scope>
    <source>
        <strain evidence="2">dnLKV3</strain>
    </source>
</reference>
<keyword evidence="2" id="KW-1185">Reference proteome</keyword>
<dbReference type="STRING" id="1235788.C802_00649"/>
<dbReference type="RefSeq" id="WP_016275126.1">
    <property type="nucleotide sequence ID" value="NZ_CANPVL010000021.1"/>
</dbReference>
<dbReference type="PATRIC" id="fig|1235788.3.peg.645"/>
<dbReference type="Proteomes" id="UP000014200">
    <property type="component" value="Unassembled WGS sequence"/>
</dbReference>
<dbReference type="GeneID" id="82155940"/>
<sequence length="127" mass="15197">MRLLQQFFEALEKLVEERDKKNGPELQLQLQSIYRAYFNHPPTFYYNQDAEYILNEMGQNYGGEELLTRIDMLSELLHQDALLKEPEEQKHLLRKSLFLLKYLDEHSDTFSFERRGKIGEIEKKIGD</sequence>
<protein>
    <submittedName>
        <fullName evidence="1">Uncharacterized protein</fullName>
    </submittedName>
</protein>
<dbReference type="AlphaFoldDB" id="R9IJ77"/>
<comment type="caution">
    <text evidence="1">The sequence shown here is derived from an EMBL/GenBank/DDBJ whole genome shotgun (WGS) entry which is preliminary data.</text>
</comment>
<evidence type="ECO:0000313" key="1">
    <source>
        <dbReference type="EMBL" id="EOS14643.1"/>
    </source>
</evidence>
<accession>R9IJ77</accession>
<evidence type="ECO:0000313" key="2">
    <source>
        <dbReference type="Proteomes" id="UP000014200"/>
    </source>
</evidence>
<dbReference type="OrthoDB" id="1121032at2"/>
<name>R9IJ77_9BACT</name>
<proteinExistence type="predicted"/>